<comment type="similarity">
    <text evidence="4">Belongs to the D-isomer specific 2-hydroxyacid dehydrogenase family.</text>
</comment>
<keyword evidence="1" id="KW-0521">NADP</keyword>
<feature type="domain" description="D-isomer specific 2-hydroxyacid dehydrogenase NAD-binding" evidence="6">
    <location>
        <begin position="102"/>
        <end position="274"/>
    </location>
</feature>
<comment type="caution">
    <text evidence="7">The sequence shown here is derived from an EMBL/GenBank/DDBJ whole genome shotgun (WGS) entry which is preliminary data.</text>
</comment>
<dbReference type="AlphaFoldDB" id="A0A6A7Y2N7"/>
<dbReference type="Pfam" id="PF02826">
    <property type="entry name" value="2-Hacid_dh_C"/>
    <property type="match status" value="1"/>
</dbReference>
<feature type="domain" description="D-isomer specific 2-hydroxyacid dehydrogenase catalytic" evidence="5">
    <location>
        <begin position="25"/>
        <end position="305"/>
    </location>
</feature>
<proteinExistence type="inferred from homology"/>
<protein>
    <submittedName>
        <fullName evidence="7">2-hydroxyacid dehydrogenase</fullName>
    </submittedName>
</protein>
<dbReference type="EMBL" id="VWNA01000001">
    <property type="protein sequence ID" value="MQT13354.1"/>
    <property type="molecule type" value="Genomic_DNA"/>
</dbReference>
<dbReference type="GO" id="GO:0016618">
    <property type="term" value="F:hydroxypyruvate reductase [NAD(P)H] activity"/>
    <property type="evidence" value="ECO:0007669"/>
    <property type="project" value="TreeGrafter"/>
</dbReference>
<gene>
    <name evidence="7" type="ORF">F0357_12015</name>
</gene>
<dbReference type="Gene3D" id="3.40.50.720">
    <property type="entry name" value="NAD(P)-binding Rossmann-like Domain"/>
    <property type="match status" value="2"/>
</dbReference>
<organism evidence="7 8">
    <name type="scientific">Segnochrobactrum spirostomi</name>
    <dbReference type="NCBI Taxonomy" id="2608987"/>
    <lineage>
        <taxon>Bacteria</taxon>
        <taxon>Pseudomonadati</taxon>
        <taxon>Pseudomonadota</taxon>
        <taxon>Alphaproteobacteria</taxon>
        <taxon>Hyphomicrobiales</taxon>
        <taxon>Segnochrobactraceae</taxon>
        <taxon>Segnochrobactrum</taxon>
    </lineage>
</organism>
<evidence type="ECO:0000259" key="6">
    <source>
        <dbReference type="Pfam" id="PF02826"/>
    </source>
</evidence>
<reference evidence="7 8" key="1">
    <citation type="submission" date="2019-09" db="EMBL/GenBank/DDBJ databases">
        <title>Segnochrobactrum spirostomi gen. nov., sp. nov., isolated from the ciliate Spirostomum cf. yagiui and description of a novel family, Segnochrobactraceae fam. nov. within the order Rhizobiales of the class Alphaproteobacteria.</title>
        <authorList>
            <person name="Akter S."/>
            <person name="Shazib S.U.A."/>
            <person name="Shin M.K."/>
        </authorList>
    </citation>
    <scope>NUCLEOTIDE SEQUENCE [LARGE SCALE GENOMIC DNA]</scope>
    <source>
        <strain evidence="7 8">Sp-1</strain>
    </source>
</reference>
<dbReference type="GO" id="GO:0005829">
    <property type="term" value="C:cytosol"/>
    <property type="evidence" value="ECO:0007669"/>
    <property type="project" value="TreeGrafter"/>
</dbReference>
<evidence type="ECO:0000313" key="7">
    <source>
        <dbReference type="EMBL" id="MQT13354.1"/>
    </source>
</evidence>
<dbReference type="Proteomes" id="UP000332515">
    <property type="component" value="Unassembled WGS sequence"/>
</dbReference>
<dbReference type="SUPFAM" id="SSF51735">
    <property type="entry name" value="NAD(P)-binding Rossmann-fold domains"/>
    <property type="match status" value="1"/>
</dbReference>
<dbReference type="Pfam" id="PF00389">
    <property type="entry name" value="2-Hacid_dh"/>
    <property type="match status" value="1"/>
</dbReference>
<dbReference type="FunFam" id="3.40.50.720:FF:000213">
    <property type="entry name" value="Putative 2-hydroxyacid dehydrogenase"/>
    <property type="match status" value="1"/>
</dbReference>
<dbReference type="RefSeq" id="WP_153486788.1">
    <property type="nucleotide sequence ID" value="NZ_VWNA01000001.1"/>
</dbReference>
<evidence type="ECO:0000256" key="4">
    <source>
        <dbReference type="RuleBase" id="RU003719"/>
    </source>
</evidence>
<dbReference type="InterPro" id="IPR036291">
    <property type="entry name" value="NAD(P)-bd_dom_sf"/>
</dbReference>
<dbReference type="PANTHER" id="PTHR10996:SF178">
    <property type="entry name" value="2-HYDROXYACID DEHYDROGENASE YGL185C-RELATED"/>
    <property type="match status" value="1"/>
</dbReference>
<evidence type="ECO:0000256" key="1">
    <source>
        <dbReference type="ARBA" id="ARBA00022857"/>
    </source>
</evidence>
<dbReference type="InterPro" id="IPR006139">
    <property type="entry name" value="D-isomer_2_OHA_DH_cat_dom"/>
</dbReference>
<dbReference type="InterPro" id="IPR006140">
    <property type="entry name" value="D-isomer_DH_NAD-bd"/>
</dbReference>
<keyword evidence="2 4" id="KW-0560">Oxidoreductase</keyword>
<evidence type="ECO:0000256" key="3">
    <source>
        <dbReference type="ARBA" id="ARBA00023027"/>
    </source>
</evidence>
<accession>A0A6A7Y2N7</accession>
<name>A0A6A7Y2N7_9HYPH</name>
<keyword evidence="8" id="KW-1185">Reference proteome</keyword>
<dbReference type="CDD" id="cd12156">
    <property type="entry name" value="HPPR"/>
    <property type="match status" value="1"/>
</dbReference>
<keyword evidence="3" id="KW-0520">NAD</keyword>
<dbReference type="InterPro" id="IPR050223">
    <property type="entry name" value="D-isomer_2-hydroxyacid_DH"/>
</dbReference>
<dbReference type="GO" id="GO:0030267">
    <property type="term" value="F:glyoxylate reductase (NADPH) activity"/>
    <property type="evidence" value="ECO:0007669"/>
    <property type="project" value="TreeGrafter"/>
</dbReference>
<dbReference type="GO" id="GO:0051287">
    <property type="term" value="F:NAD binding"/>
    <property type="evidence" value="ECO:0007669"/>
    <property type="project" value="InterPro"/>
</dbReference>
<dbReference type="SUPFAM" id="SSF52283">
    <property type="entry name" value="Formate/glycerate dehydrogenase catalytic domain-like"/>
    <property type="match status" value="1"/>
</dbReference>
<evidence type="ECO:0000259" key="5">
    <source>
        <dbReference type="Pfam" id="PF00389"/>
    </source>
</evidence>
<evidence type="ECO:0000256" key="2">
    <source>
        <dbReference type="ARBA" id="ARBA00023002"/>
    </source>
</evidence>
<dbReference type="PANTHER" id="PTHR10996">
    <property type="entry name" value="2-HYDROXYACID DEHYDROGENASE-RELATED"/>
    <property type="match status" value="1"/>
</dbReference>
<evidence type="ECO:0000313" key="8">
    <source>
        <dbReference type="Proteomes" id="UP000332515"/>
    </source>
</evidence>
<sequence>MTDPMLPLVVEEIEKRFTLHRLWEIADRDEFLRTVGPRVRGVAAGVLVPVDAALIDALPALEIVAKFGVGYESVDAVHAATRGVVVTNTPDVLTEEVADTALGLLLMTVRRLGAAERFVRRGDWGKAKFPLSPTLRGRTLGILGLGRIGKAIATRAEAFGLEIAYHGRHRQADVAYRYYDSLHAMARDVDILMVVVPGGPETEKLIDAHILKALGPDGVLINIGRGSTVDEAALIAALEARTILAAGLDVFENEPHVPEALIANDDVVLLPHVGSASQHTRDAMGRLVVNNLVSWFSEGRPLTPVPETPFPRG</sequence>